<evidence type="ECO:0000256" key="8">
    <source>
        <dbReference type="ARBA" id="ARBA00048336"/>
    </source>
</evidence>
<comment type="caution">
    <text evidence="11">The sequence shown here is derived from an EMBL/GenBank/DDBJ whole genome shotgun (WGS) entry which is preliminary data.</text>
</comment>
<keyword evidence="4 11" id="KW-0378">Hydrolase</keyword>
<evidence type="ECO:0000313" key="11">
    <source>
        <dbReference type="EMBL" id="KAL2918699.1"/>
    </source>
</evidence>
<dbReference type="SUPFAM" id="SSF56300">
    <property type="entry name" value="Metallo-dependent phosphatases"/>
    <property type="match status" value="1"/>
</dbReference>
<evidence type="ECO:0000313" key="12">
    <source>
        <dbReference type="Proteomes" id="UP001527925"/>
    </source>
</evidence>
<keyword evidence="6" id="KW-0464">Manganese</keyword>
<evidence type="ECO:0000259" key="10">
    <source>
        <dbReference type="SMART" id="SM00156"/>
    </source>
</evidence>
<evidence type="ECO:0000256" key="6">
    <source>
        <dbReference type="ARBA" id="ARBA00023211"/>
    </source>
</evidence>
<evidence type="ECO:0000256" key="4">
    <source>
        <dbReference type="ARBA" id="ARBA00022801"/>
    </source>
</evidence>
<comment type="catalytic activity">
    <reaction evidence="8">
        <text>O-phospho-L-threonyl-[protein] + H2O = L-threonyl-[protein] + phosphate</text>
        <dbReference type="Rhea" id="RHEA:47004"/>
        <dbReference type="Rhea" id="RHEA-COMP:11060"/>
        <dbReference type="Rhea" id="RHEA-COMP:11605"/>
        <dbReference type="ChEBI" id="CHEBI:15377"/>
        <dbReference type="ChEBI" id="CHEBI:30013"/>
        <dbReference type="ChEBI" id="CHEBI:43474"/>
        <dbReference type="ChEBI" id="CHEBI:61977"/>
        <dbReference type="EC" id="3.1.3.16"/>
    </reaction>
</comment>
<feature type="domain" description="Serine/threonine specific protein phosphatases" evidence="10">
    <location>
        <begin position="159"/>
        <end position="428"/>
    </location>
</feature>
<feature type="compositionally biased region" description="Low complexity" evidence="9">
    <location>
        <begin position="92"/>
        <end position="108"/>
    </location>
</feature>
<keyword evidence="5" id="KW-0904">Protein phosphatase</keyword>
<dbReference type="Pfam" id="PF16891">
    <property type="entry name" value="STPPase_N"/>
    <property type="match status" value="1"/>
</dbReference>
<dbReference type="Gene3D" id="3.60.21.10">
    <property type="match status" value="1"/>
</dbReference>
<accession>A0ABR4NGN6</accession>
<keyword evidence="12" id="KW-1185">Reference proteome</keyword>
<name>A0ABR4NGN6_9FUNG</name>
<evidence type="ECO:0000256" key="7">
    <source>
        <dbReference type="ARBA" id="ARBA00047761"/>
    </source>
</evidence>
<dbReference type="InterPro" id="IPR031675">
    <property type="entry name" value="STPPase_N"/>
</dbReference>
<sequence length="431" mass="46743">MSSSLTGSSTGSQVLAGELGREGSAQSVMAPISYSGAPSASSVASLRIDPASGQLSMSNSMRMMRRSETKAGSIDDGMLHVGKGGGGGGSSLGHSHGASSRSSVFSQESSLPSIMSKITHKIEDWLAEAPPMPDVQSDLDELVERLVISKESKTRTFCLDQREIMSVCSMAKKALLADPSLLALAAPVKIVGNLNGHYNDLLGIITACGVPANTSYLFLGGYVSHGVRSLETICLLLCYKVKYPNTFFLLRGSEETPGATKTGGFLDECKKRASMTVWRELISVFDCMPLAAVIKKKVRGLSPSLNRIEDISNIQRPYMFEHTGIVADLLFSQPDEVDNAELAWTDSKTGIGYEFNTRVLHSFLNYNSFDLMVRSKQLVQHGFEFWGKQRLVSIFSASQFCGRHDNDGAVLEVDAHLKCSFTVIESVERKQ</sequence>
<dbReference type="PANTHER" id="PTHR11668:SF300">
    <property type="entry name" value="SERINE_THREONINE-PROTEIN PHOSPHATASE"/>
    <property type="match status" value="1"/>
</dbReference>
<organism evidence="11 12">
    <name type="scientific">Polyrhizophydium stewartii</name>
    <dbReference type="NCBI Taxonomy" id="2732419"/>
    <lineage>
        <taxon>Eukaryota</taxon>
        <taxon>Fungi</taxon>
        <taxon>Fungi incertae sedis</taxon>
        <taxon>Chytridiomycota</taxon>
        <taxon>Chytridiomycota incertae sedis</taxon>
        <taxon>Chytridiomycetes</taxon>
        <taxon>Rhizophydiales</taxon>
        <taxon>Rhizophydiales incertae sedis</taxon>
        <taxon>Polyrhizophydium</taxon>
    </lineage>
</organism>
<dbReference type="SMART" id="SM00156">
    <property type="entry name" value="PP2Ac"/>
    <property type="match status" value="1"/>
</dbReference>
<gene>
    <name evidence="11" type="primary">pzh1</name>
    <name evidence="11" type="ORF">HK105_201533</name>
</gene>
<reference evidence="11 12" key="1">
    <citation type="submission" date="2023-09" db="EMBL/GenBank/DDBJ databases">
        <title>Pangenome analysis of Batrachochytrium dendrobatidis and related Chytrids.</title>
        <authorList>
            <person name="Yacoub M.N."/>
            <person name="Stajich J.E."/>
            <person name="James T.Y."/>
        </authorList>
    </citation>
    <scope>NUCLEOTIDE SEQUENCE [LARGE SCALE GENOMIC DNA]</scope>
    <source>
        <strain evidence="11 12">JEL0888</strain>
    </source>
</reference>
<proteinExistence type="predicted"/>
<keyword evidence="3" id="KW-0479">Metal-binding</keyword>
<evidence type="ECO:0000256" key="1">
    <source>
        <dbReference type="ARBA" id="ARBA00001936"/>
    </source>
</evidence>
<evidence type="ECO:0000256" key="5">
    <source>
        <dbReference type="ARBA" id="ARBA00022912"/>
    </source>
</evidence>
<dbReference type="InterPro" id="IPR050341">
    <property type="entry name" value="PP1_catalytic_subunit"/>
</dbReference>
<dbReference type="PRINTS" id="PR00114">
    <property type="entry name" value="STPHPHTASE"/>
</dbReference>
<dbReference type="Proteomes" id="UP001527925">
    <property type="component" value="Unassembled WGS sequence"/>
</dbReference>
<dbReference type="PANTHER" id="PTHR11668">
    <property type="entry name" value="SERINE/THREONINE PROTEIN PHOSPHATASE"/>
    <property type="match status" value="1"/>
</dbReference>
<feature type="region of interest" description="Disordered" evidence="9">
    <location>
        <begin position="69"/>
        <end position="108"/>
    </location>
</feature>
<evidence type="ECO:0000256" key="2">
    <source>
        <dbReference type="ARBA" id="ARBA00013081"/>
    </source>
</evidence>
<evidence type="ECO:0000256" key="9">
    <source>
        <dbReference type="SAM" id="MobiDB-lite"/>
    </source>
</evidence>
<evidence type="ECO:0000256" key="3">
    <source>
        <dbReference type="ARBA" id="ARBA00022723"/>
    </source>
</evidence>
<protein>
    <recommendedName>
        <fullName evidence="2">protein-serine/threonine phosphatase</fullName>
        <ecNumber evidence="2">3.1.3.16</ecNumber>
    </recommendedName>
</protein>
<comment type="cofactor">
    <cofactor evidence="1">
        <name>Mn(2+)</name>
        <dbReference type="ChEBI" id="CHEBI:29035"/>
    </cofactor>
</comment>
<dbReference type="InterPro" id="IPR029052">
    <property type="entry name" value="Metallo-depent_PP-like"/>
</dbReference>
<dbReference type="InterPro" id="IPR006186">
    <property type="entry name" value="Ser/Thr-sp_prot-phosphatase"/>
</dbReference>
<dbReference type="GO" id="GO:0004722">
    <property type="term" value="F:protein serine/threonine phosphatase activity"/>
    <property type="evidence" value="ECO:0007669"/>
    <property type="project" value="UniProtKB-EC"/>
</dbReference>
<dbReference type="EC" id="3.1.3.16" evidence="2"/>
<dbReference type="InterPro" id="IPR004843">
    <property type="entry name" value="Calcineurin-like_PHP"/>
</dbReference>
<comment type="catalytic activity">
    <reaction evidence="7">
        <text>O-phospho-L-seryl-[protein] + H2O = L-seryl-[protein] + phosphate</text>
        <dbReference type="Rhea" id="RHEA:20629"/>
        <dbReference type="Rhea" id="RHEA-COMP:9863"/>
        <dbReference type="Rhea" id="RHEA-COMP:11604"/>
        <dbReference type="ChEBI" id="CHEBI:15377"/>
        <dbReference type="ChEBI" id="CHEBI:29999"/>
        <dbReference type="ChEBI" id="CHEBI:43474"/>
        <dbReference type="ChEBI" id="CHEBI:83421"/>
        <dbReference type="EC" id="3.1.3.16"/>
    </reaction>
</comment>
<dbReference type="EMBL" id="JADGIZ020000005">
    <property type="protein sequence ID" value="KAL2918699.1"/>
    <property type="molecule type" value="Genomic_DNA"/>
</dbReference>
<feature type="compositionally biased region" description="Gly residues" evidence="9">
    <location>
        <begin position="82"/>
        <end position="91"/>
    </location>
</feature>
<dbReference type="Pfam" id="PF00149">
    <property type="entry name" value="Metallophos"/>
    <property type="match status" value="1"/>
</dbReference>